<feature type="compositionally biased region" description="Low complexity" evidence="1">
    <location>
        <begin position="185"/>
        <end position="197"/>
    </location>
</feature>
<protein>
    <recommendedName>
        <fullName evidence="4">Zn(2)-C6 fungal-type domain-containing protein</fullName>
    </recommendedName>
</protein>
<dbReference type="PANTHER" id="PTHR35392">
    <property type="entry name" value="ZN(II)2CYS6 TRANSCRIPTION FACTOR (EUROFUNG)-RELATED-RELATED"/>
    <property type="match status" value="1"/>
</dbReference>
<evidence type="ECO:0000313" key="3">
    <source>
        <dbReference type="Proteomes" id="UP001610432"/>
    </source>
</evidence>
<proteinExistence type="predicted"/>
<accession>A0ABR4LY44</accession>
<evidence type="ECO:0008006" key="4">
    <source>
        <dbReference type="Google" id="ProtNLM"/>
    </source>
</evidence>
<dbReference type="InterPro" id="IPR052973">
    <property type="entry name" value="Fungal_sec-metab_reg_TF"/>
</dbReference>
<evidence type="ECO:0000256" key="1">
    <source>
        <dbReference type="SAM" id="MobiDB-lite"/>
    </source>
</evidence>
<gene>
    <name evidence="2" type="ORF">BJX67DRAFT_379019</name>
</gene>
<organism evidence="2 3">
    <name type="scientific">Aspergillus lucknowensis</name>
    <dbReference type="NCBI Taxonomy" id="176173"/>
    <lineage>
        <taxon>Eukaryota</taxon>
        <taxon>Fungi</taxon>
        <taxon>Dikarya</taxon>
        <taxon>Ascomycota</taxon>
        <taxon>Pezizomycotina</taxon>
        <taxon>Eurotiomycetes</taxon>
        <taxon>Eurotiomycetidae</taxon>
        <taxon>Eurotiales</taxon>
        <taxon>Aspergillaceae</taxon>
        <taxon>Aspergillus</taxon>
        <taxon>Aspergillus subgen. Nidulantes</taxon>
    </lineage>
</organism>
<dbReference type="PANTHER" id="PTHR35392:SF3">
    <property type="entry name" value="ZN(2)-C6 FUNGAL-TYPE DOMAIN-CONTAINING PROTEIN"/>
    <property type="match status" value="1"/>
</dbReference>
<dbReference type="Proteomes" id="UP001610432">
    <property type="component" value="Unassembled WGS sequence"/>
</dbReference>
<dbReference type="EMBL" id="JBFXLQ010000009">
    <property type="protein sequence ID" value="KAL2869465.1"/>
    <property type="molecule type" value="Genomic_DNA"/>
</dbReference>
<keyword evidence="3" id="KW-1185">Reference proteome</keyword>
<dbReference type="GeneID" id="98147539"/>
<name>A0ABR4LY44_9EURO</name>
<feature type="region of interest" description="Disordered" evidence="1">
    <location>
        <begin position="184"/>
        <end position="249"/>
    </location>
</feature>
<evidence type="ECO:0000313" key="2">
    <source>
        <dbReference type="EMBL" id="KAL2869465.1"/>
    </source>
</evidence>
<comment type="caution">
    <text evidence="2">The sequence shown here is derived from an EMBL/GenBank/DDBJ whole genome shotgun (WGS) entry which is preliminary data.</text>
</comment>
<reference evidence="2 3" key="1">
    <citation type="submission" date="2024-07" db="EMBL/GenBank/DDBJ databases">
        <title>Section-level genome sequencing and comparative genomics of Aspergillus sections Usti and Cavernicolus.</title>
        <authorList>
            <consortium name="Lawrence Berkeley National Laboratory"/>
            <person name="Nybo J.L."/>
            <person name="Vesth T.C."/>
            <person name="Theobald S."/>
            <person name="Frisvad J.C."/>
            <person name="Larsen T.O."/>
            <person name="Kjaerboelling I."/>
            <person name="Rothschild-Mancinelli K."/>
            <person name="Lyhne E.K."/>
            <person name="Kogle M.E."/>
            <person name="Barry K."/>
            <person name="Clum A."/>
            <person name="Na H."/>
            <person name="Ledsgaard L."/>
            <person name="Lin J."/>
            <person name="Lipzen A."/>
            <person name="Kuo A."/>
            <person name="Riley R."/>
            <person name="Mondo S."/>
            <person name="Labutti K."/>
            <person name="Haridas S."/>
            <person name="Pangalinan J."/>
            <person name="Salamov A.A."/>
            <person name="Simmons B.A."/>
            <person name="Magnuson J.K."/>
            <person name="Chen J."/>
            <person name="Drula E."/>
            <person name="Henrissat B."/>
            <person name="Wiebenga A."/>
            <person name="Lubbers R.J."/>
            <person name="Gomes A.C."/>
            <person name="Macurrencykelacurrency M.R."/>
            <person name="Stajich J."/>
            <person name="Grigoriev I.V."/>
            <person name="Mortensen U.H."/>
            <person name="De Vries R.P."/>
            <person name="Baker S.E."/>
            <person name="Andersen M.R."/>
        </authorList>
    </citation>
    <scope>NUCLEOTIDE SEQUENCE [LARGE SCALE GENOMIC DNA]</scope>
    <source>
        <strain evidence="2 3">CBS 449.75</strain>
    </source>
</reference>
<dbReference type="RefSeq" id="XP_070888444.1">
    <property type="nucleotide sequence ID" value="XM_071032467.1"/>
</dbReference>
<sequence length="716" mass="80408">MAPWIAEDYFAAPTMDPPLRGERGADDTDQIATGAAFQPPLGARLVAADGSIVSSTSPLDTVRNGQLIRVHSVQHACKFQGRSMPEQATSGVLSPTAMNDFLRNDLGLDPDPLPGLDIFPQTQTQVDVQDQASQSAPTAVLDQSAYLTLPGNSMLNGNGQNGNALTDSNQALINIDATPALSFGPSPFTAASTGPATPATPNPKAPNATKRDRTTTRRPPVARSRASRGTPSRVEKAGSRSTRTQAESLLDMQKVKLREFRDQHSDKLHGMQLVFGATQRNRGKMNEAAKKQLAKARARGSCPYCQRLKRRCEYGENPYAPCDGCMNAWTRSRLLFPCKVQATFDDLALFRSGPPIDNPEHPLMFFLHRQHLWDVSHSAVSPDIREVELTQGMGDKLRLTLSRFDPHPDDKTAYEWNTLDGPRKMEMPPYCIANMDEAIVSVAQYAKRSMRAYLSQLVKPNNPFLSLIFYFAAQSPSPFIQIALQIWCATRLTEETWRFTGPDTLDLHTITDPSNPWHGIIPVTPIMDQQLDQIVIRHVLQKRRDWLLPRLQRAIENDWNAKSRWIEIFTTFFILLHSSTIQLQQERAFATRYGMSGRYGPRGKYRDAEAQFHTARTLLANFHYNYRGALAFSLKIPESIAADERQAQVLNQLREQIPRRKNELAALRERNQYEDDMYWCHQLFVDNWQPGTGHIEELSDELAHTSIGNDDDGDDT</sequence>
<feature type="compositionally biased region" description="Low complexity" evidence="1">
    <location>
        <begin position="217"/>
        <end position="228"/>
    </location>
</feature>